<evidence type="ECO:0000256" key="4">
    <source>
        <dbReference type="ARBA" id="ARBA00022485"/>
    </source>
</evidence>
<sequence length="243" mass="27003">MIYYFSGTGNSRWAARQIAARLHDTAQDISKLRQLPDLTHESQIGLVFPIYAWGAPEPVLSFVKKLPKTQVFTFAVCTCGEEAGYAMKKLSDLYPFRSSYSLVMPNNYIIGADVDDAQTIHKKIQDARNAIQALTNEVAQHQTVYRVQEGKHAGLKSGLVNFGFNRFARGTKAFYATDRCNSCGLCAQNCPASTITMTNGKPVWGKTCYQCLGCINACPQRAIEYGKSTQKHGRYTIDAYVND</sequence>
<evidence type="ECO:0000313" key="10">
    <source>
        <dbReference type="EMBL" id="OUP54061.1"/>
    </source>
</evidence>
<dbReference type="AlphaFoldDB" id="A0A1Y4LGS4"/>
<evidence type="ECO:0000256" key="2">
    <source>
        <dbReference type="ARBA" id="ARBA00003532"/>
    </source>
</evidence>
<dbReference type="InterPro" id="IPR050157">
    <property type="entry name" value="PSI_iron-sulfur_center"/>
</dbReference>
<keyword evidence="6" id="KW-0408">Iron</keyword>
<name>A0A1Y4LGS4_9FIRM</name>
<dbReference type="RefSeq" id="WP_087370332.1">
    <property type="nucleotide sequence ID" value="NZ_NFKK01000002.1"/>
</dbReference>
<dbReference type="PROSITE" id="PS00198">
    <property type="entry name" value="4FE4S_FER_1"/>
    <property type="match status" value="2"/>
</dbReference>
<keyword evidence="5" id="KW-0479">Metal-binding</keyword>
<evidence type="ECO:0000256" key="1">
    <source>
        <dbReference type="ARBA" id="ARBA00001966"/>
    </source>
</evidence>
<evidence type="ECO:0000256" key="7">
    <source>
        <dbReference type="ARBA" id="ARBA00023014"/>
    </source>
</evidence>
<dbReference type="SUPFAM" id="SSF52218">
    <property type="entry name" value="Flavoproteins"/>
    <property type="match status" value="1"/>
</dbReference>
<dbReference type="SUPFAM" id="SSF54862">
    <property type="entry name" value="4Fe-4S ferredoxins"/>
    <property type="match status" value="1"/>
</dbReference>
<gene>
    <name evidence="10" type="ORF">B5F17_02305</name>
</gene>
<dbReference type="PROSITE" id="PS51379">
    <property type="entry name" value="4FE4S_FER_2"/>
    <property type="match status" value="1"/>
</dbReference>
<dbReference type="GO" id="GO:0051539">
    <property type="term" value="F:4 iron, 4 sulfur cluster binding"/>
    <property type="evidence" value="ECO:0007669"/>
    <property type="project" value="UniProtKB-KW"/>
</dbReference>
<dbReference type="Pfam" id="PF13187">
    <property type="entry name" value="Fer4_9"/>
    <property type="match status" value="1"/>
</dbReference>
<protein>
    <recommendedName>
        <fullName evidence="3">Ferredoxin</fullName>
    </recommendedName>
</protein>
<accession>A0A1Y4LGS4</accession>
<dbReference type="Gene3D" id="3.30.70.20">
    <property type="match status" value="1"/>
</dbReference>
<feature type="domain" description="4Fe-4S ferredoxin-type" evidence="9">
    <location>
        <begin position="171"/>
        <end position="200"/>
    </location>
</feature>
<comment type="caution">
    <text evidence="10">The sequence shown here is derived from an EMBL/GenBank/DDBJ whole genome shotgun (WGS) entry which is preliminary data.</text>
</comment>
<evidence type="ECO:0000256" key="6">
    <source>
        <dbReference type="ARBA" id="ARBA00023004"/>
    </source>
</evidence>
<evidence type="ECO:0000313" key="11">
    <source>
        <dbReference type="Proteomes" id="UP000195897"/>
    </source>
</evidence>
<dbReference type="InterPro" id="IPR047964">
    <property type="entry name" value="EFR1-like"/>
</dbReference>
<keyword evidence="7" id="KW-0411">Iron-sulfur</keyword>
<reference evidence="11" key="1">
    <citation type="submission" date="2017-04" db="EMBL/GenBank/DDBJ databases">
        <title>Function of individual gut microbiota members based on whole genome sequencing of pure cultures obtained from chicken caecum.</title>
        <authorList>
            <person name="Medvecky M."/>
            <person name="Cejkova D."/>
            <person name="Polansky O."/>
            <person name="Karasova D."/>
            <person name="Kubasova T."/>
            <person name="Cizek A."/>
            <person name="Rychlik I."/>
        </authorList>
    </citation>
    <scope>NUCLEOTIDE SEQUENCE [LARGE SCALE GENOMIC DNA]</scope>
    <source>
        <strain evidence="11">An180</strain>
    </source>
</reference>
<proteinExistence type="predicted"/>
<keyword evidence="4" id="KW-0004">4Fe-4S</keyword>
<dbReference type="Proteomes" id="UP000195897">
    <property type="component" value="Unassembled WGS sequence"/>
</dbReference>
<dbReference type="InterPro" id="IPR017896">
    <property type="entry name" value="4Fe4S_Fe-S-bd"/>
</dbReference>
<dbReference type="PANTHER" id="PTHR24960:SF79">
    <property type="entry name" value="PHOTOSYSTEM I IRON-SULFUR CENTER"/>
    <property type="match status" value="1"/>
</dbReference>
<dbReference type="GO" id="GO:0046872">
    <property type="term" value="F:metal ion binding"/>
    <property type="evidence" value="ECO:0007669"/>
    <property type="project" value="UniProtKB-KW"/>
</dbReference>
<evidence type="ECO:0000259" key="9">
    <source>
        <dbReference type="PROSITE" id="PS51379"/>
    </source>
</evidence>
<comment type="cofactor">
    <cofactor evidence="1">
        <name>[4Fe-4S] cluster</name>
        <dbReference type="ChEBI" id="CHEBI:49883"/>
    </cofactor>
</comment>
<evidence type="ECO:0000256" key="3">
    <source>
        <dbReference type="ARBA" id="ARBA00013529"/>
    </source>
</evidence>
<dbReference type="EMBL" id="NFKK01000002">
    <property type="protein sequence ID" value="OUP54061.1"/>
    <property type="molecule type" value="Genomic_DNA"/>
</dbReference>
<organism evidence="10 11">
    <name type="scientific">Butyricicoccus pullicaecorum</name>
    <dbReference type="NCBI Taxonomy" id="501571"/>
    <lineage>
        <taxon>Bacteria</taxon>
        <taxon>Bacillati</taxon>
        <taxon>Bacillota</taxon>
        <taxon>Clostridia</taxon>
        <taxon>Eubacteriales</taxon>
        <taxon>Butyricicoccaceae</taxon>
        <taxon>Butyricicoccus</taxon>
    </lineage>
</organism>
<evidence type="ECO:0000256" key="8">
    <source>
        <dbReference type="SAM" id="Coils"/>
    </source>
</evidence>
<dbReference type="NCBIfam" id="NF038196">
    <property type="entry name" value="ferrodoxin_EFR1"/>
    <property type="match status" value="1"/>
</dbReference>
<feature type="coiled-coil region" evidence="8">
    <location>
        <begin position="117"/>
        <end position="144"/>
    </location>
</feature>
<dbReference type="PANTHER" id="PTHR24960">
    <property type="entry name" value="PHOTOSYSTEM I IRON-SULFUR CENTER-RELATED"/>
    <property type="match status" value="1"/>
</dbReference>
<comment type="function">
    <text evidence="2">Ferredoxins are iron-sulfur proteins that transfer electrons in a wide variety of metabolic reactions.</text>
</comment>
<dbReference type="InterPro" id="IPR017900">
    <property type="entry name" value="4Fe4S_Fe_S_CS"/>
</dbReference>
<evidence type="ECO:0000256" key="5">
    <source>
        <dbReference type="ARBA" id="ARBA00022723"/>
    </source>
</evidence>
<dbReference type="InterPro" id="IPR029039">
    <property type="entry name" value="Flavoprotein-like_sf"/>
</dbReference>
<dbReference type="Gene3D" id="3.40.50.360">
    <property type="match status" value="1"/>
</dbReference>
<keyword evidence="8" id="KW-0175">Coiled coil</keyword>